<evidence type="ECO:0000259" key="4">
    <source>
        <dbReference type="PROSITE" id="PS50043"/>
    </source>
</evidence>
<dbReference type="PANTHER" id="PTHR43214">
    <property type="entry name" value="TWO-COMPONENT RESPONSE REGULATOR"/>
    <property type="match status" value="1"/>
</dbReference>
<evidence type="ECO:0000256" key="1">
    <source>
        <dbReference type="ARBA" id="ARBA00023015"/>
    </source>
</evidence>
<dbReference type="InterPro" id="IPR000792">
    <property type="entry name" value="Tscrpt_reg_LuxR_C"/>
</dbReference>
<dbReference type="EMBL" id="FWXV01000005">
    <property type="protein sequence ID" value="SMD17729.1"/>
    <property type="molecule type" value="Genomic_DNA"/>
</dbReference>
<organism evidence="6 7">
    <name type="scientific">Kibdelosporangium aridum</name>
    <dbReference type="NCBI Taxonomy" id="2030"/>
    <lineage>
        <taxon>Bacteria</taxon>
        <taxon>Bacillati</taxon>
        <taxon>Actinomycetota</taxon>
        <taxon>Actinomycetes</taxon>
        <taxon>Pseudonocardiales</taxon>
        <taxon>Pseudonocardiaceae</taxon>
        <taxon>Kibdelosporangium</taxon>
    </lineage>
</organism>
<dbReference type="Proteomes" id="UP000287547">
    <property type="component" value="Unassembled WGS sequence"/>
</dbReference>
<dbReference type="AlphaFoldDB" id="A0A1Y5XU82"/>
<accession>A0A1Y5XU82</accession>
<protein>
    <submittedName>
        <fullName evidence="5">DNA-binding response regulator</fullName>
    </submittedName>
    <submittedName>
        <fullName evidence="6">Regulatory protein, luxR family</fullName>
    </submittedName>
</protein>
<dbReference type="Proteomes" id="UP000192674">
    <property type="component" value="Unassembled WGS sequence"/>
</dbReference>
<keyword evidence="1" id="KW-0805">Transcription regulation</keyword>
<dbReference type="GO" id="GO:0006355">
    <property type="term" value="P:regulation of DNA-templated transcription"/>
    <property type="evidence" value="ECO:0007669"/>
    <property type="project" value="InterPro"/>
</dbReference>
<keyword evidence="3" id="KW-0804">Transcription</keyword>
<sequence length="86" mass="9436">MKPSTTPRVVVLDREQRELLRLLATGLPDTAIARRMSLAPRTLARRISSLYQMLQADNRFQAGAAAERLGLLAGARADEHPKSVAV</sequence>
<dbReference type="PROSITE" id="PS50043">
    <property type="entry name" value="HTH_LUXR_2"/>
    <property type="match status" value="1"/>
</dbReference>
<evidence type="ECO:0000313" key="6">
    <source>
        <dbReference type="EMBL" id="SMD17729.1"/>
    </source>
</evidence>
<name>A0A1Y5XU82_KIBAR</name>
<keyword evidence="7" id="KW-1185">Reference proteome</keyword>
<dbReference type="EMBL" id="QHKI01000041">
    <property type="protein sequence ID" value="RSM77334.1"/>
    <property type="molecule type" value="Genomic_DNA"/>
</dbReference>
<keyword evidence="2 5" id="KW-0238">DNA-binding</keyword>
<dbReference type="Pfam" id="PF00196">
    <property type="entry name" value="GerE"/>
    <property type="match status" value="1"/>
</dbReference>
<dbReference type="InterPro" id="IPR016032">
    <property type="entry name" value="Sig_transdc_resp-reg_C-effctor"/>
</dbReference>
<dbReference type="InterPro" id="IPR039420">
    <property type="entry name" value="WalR-like"/>
</dbReference>
<dbReference type="Gene3D" id="1.10.10.10">
    <property type="entry name" value="Winged helix-like DNA-binding domain superfamily/Winged helix DNA-binding domain"/>
    <property type="match status" value="1"/>
</dbReference>
<dbReference type="GO" id="GO:0003677">
    <property type="term" value="F:DNA binding"/>
    <property type="evidence" value="ECO:0007669"/>
    <property type="project" value="UniProtKB-KW"/>
</dbReference>
<evidence type="ECO:0000313" key="5">
    <source>
        <dbReference type="EMBL" id="RSM77334.1"/>
    </source>
</evidence>
<evidence type="ECO:0000256" key="2">
    <source>
        <dbReference type="ARBA" id="ARBA00023125"/>
    </source>
</evidence>
<feature type="domain" description="HTH luxR-type" evidence="4">
    <location>
        <begin position="5"/>
        <end position="70"/>
    </location>
</feature>
<dbReference type="SUPFAM" id="SSF46894">
    <property type="entry name" value="C-terminal effector domain of the bipartite response regulators"/>
    <property type="match status" value="1"/>
</dbReference>
<evidence type="ECO:0000256" key="3">
    <source>
        <dbReference type="ARBA" id="ARBA00023163"/>
    </source>
</evidence>
<gene>
    <name evidence="5" type="ORF">DMH04_35390</name>
    <name evidence="6" type="ORF">SAMN05661093_05619</name>
</gene>
<dbReference type="SMART" id="SM00421">
    <property type="entry name" value="HTH_LUXR"/>
    <property type="match status" value="1"/>
</dbReference>
<dbReference type="PANTHER" id="PTHR43214:SF24">
    <property type="entry name" value="TRANSCRIPTIONAL REGULATORY PROTEIN NARL-RELATED"/>
    <property type="match status" value="1"/>
</dbReference>
<evidence type="ECO:0000313" key="8">
    <source>
        <dbReference type="Proteomes" id="UP000287547"/>
    </source>
</evidence>
<dbReference type="PRINTS" id="PR00038">
    <property type="entry name" value="HTHLUXR"/>
</dbReference>
<dbReference type="OrthoDB" id="4266042at2"/>
<dbReference type="RefSeq" id="WP_037267227.1">
    <property type="nucleotide sequence ID" value="NZ_FWXV01000005.1"/>
</dbReference>
<proteinExistence type="predicted"/>
<dbReference type="InterPro" id="IPR036388">
    <property type="entry name" value="WH-like_DNA-bd_sf"/>
</dbReference>
<reference evidence="5 8" key="2">
    <citation type="submission" date="2018-05" db="EMBL/GenBank/DDBJ databases">
        <title>Evolution of GPA BGCs.</title>
        <authorList>
            <person name="Waglechner N."/>
            <person name="Wright G.D."/>
        </authorList>
    </citation>
    <scope>NUCLEOTIDE SEQUENCE [LARGE SCALE GENOMIC DNA]</scope>
    <source>
        <strain evidence="5 8">A82846</strain>
    </source>
</reference>
<reference evidence="6 7" key="1">
    <citation type="submission" date="2017-04" db="EMBL/GenBank/DDBJ databases">
        <authorList>
            <person name="Afonso C.L."/>
            <person name="Miller P.J."/>
            <person name="Scott M.A."/>
            <person name="Spackman E."/>
            <person name="Goraichik I."/>
            <person name="Dimitrov K.M."/>
            <person name="Suarez D.L."/>
            <person name="Swayne D.E."/>
        </authorList>
    </citation>
    <scope>NUCLEOTIDE SEQUENCE [LARGE SCALE GENOMIC DNA]</scope>
    <source>
        <strain evidence="6 7">DSM 43828</strain>
    </source>
</reference>
<evidence type="ECO:0000313" key="7">
    <source>
        <dbReference type="Proteomes" id="UP000192674"/>
    </source>
</evidence>